<gene>
    <name evidence="10" type="ORF">ACFOOI_05045</name>
</gene>
<evidence type="ECO:0000256" key="7">
    <source>
        <dbReference type="SAM" id="Phobius"/>
    </source>
</evidence>
<feature type="domain" description="ABC3 transporter permease C-terminal" evidence="8">
    <location>
        <begin position="292"/>
        <end position="407"/>
    </location>
</feature>
<comment type="subcellular location">
    <subcellularLocation>
        <location evidence="1">Cell membrane</location>
        <topology evidence="1">Multi-pass membrane protein</topology>
    </subcellularLocation>
</comment>
<feature type="domain" description="MacB-like periplasmic core" evidence="9">
    <location>
        <begin position="21"/>
        <end position="245"/>
    </location>
</feature>
<dbReference type="Proteomes" id="UP001595616">
    <property type="component" value="Unassembled WGS sequence"/>
</dbReference>
<dbReference type="InterPro" id="IPR050250">
    <property type="entry name" value="Macrolide_Exporter_MacB"/>
</dbReference>
<evidence type="ECO:0000256" key="6">
    <source>
        <dbReference type="ARBA" id="ARBA00038076"/>
    </source>
</evidence>
<name>A0ABV7YUI4_9BACT</name>
<evidence type="ECO:0000256" key="4">
    <source>
        <dbReference type="ARBA" id="ARBA00022989"/>
    </source>
</evidence>
<keyword evidence="11" id="KW-1185">Reference proteome</keyword>
<evidence type="ECO:0000256" key="1">
    <source>
        <dbReference type="ARBA" id="ARBA00004651"/>
    </source>
</evidence>
<feature type="transmembrane region" description="Helical" evidence="7">
    <location>
        <begin position="21"/>
        <end position="42"/>
    </location>
</feature>
<evidence type="ECO:0000256" key="3">
    <source>
        <dbReference type="ARBA" id="ARBA00022692"/>
    </source>
</evidence>
<dbReference type="InterPro" id="IPR025857">
    <property type="entry name" value="MacB_PCD"/>
</dbReference>
<keyword evidence="4 7" id="KW-1133">Transmembrane helix</keyword>
<evidence type="ECO:0000256" key="2">
    <source>
        <dbReference type="ARBA" id="ARBA00022475"/>
    </source>
</evidence>
<feature type="transmembrane region" description="Helical" evidence="7">
    <location>
        <begin position="334"/>
        <end position="357"/>
    </location>
</feature>
<keyword evidence="3 7" id="KW-0812">Transmembrane</keyword>
<feature type="transmembrane region" description="Helical" evidence="7">
    <location>
        <begin position="290"/>
        <end position="313"/>
    </location>
</feature>
<dbReference type="InterPro" id="IPR003838">
    <property type="entry name" value="ABC3_permease_C"/>
</dbReference>
<comment type="caution">
    <text evidence="10">The sequence shown here is derived from an EMBL/GenBank/DDBJ whole genome shotgun (WGS) entry which is preliminary data.</text>
</comment>
<reference evidence="11" key="1">
    <citation type="journal article" date="2019" name="Int. J. Syst. Evol. Microbiol.">
        <title>The Global Catalogue of Microorganisms (GCM) 10K type strain sequencing project: providing services to taxonomists for standard genome sequencing and annotation.</title>
        <authorList>
            <consortium name="The Broad Institute Genomics Platform"/>
            <consortium name="The Broad Institute Genome Sequencing Center for Infectious Disease"/>
            <person name="Wu L."/>
            <person name="Ma J."/>
        </authorList>
    </citation>
    <scope>NUCLEOTIDE SEQUENCE [LARGE SCALE GENOMIC DNA]</scope>
    <source>
        <strain evidence="11">CECT 7956</strain>
    </source>
</reference>
<keyword evidence="5 7" id="KW-0472">Membrane</keyword>
<dbReference type="Pfam" id="PF02687">
    <property type="entry name" value="FtsX"/>
    <property type="match status" value="1"/>
</dbReference>
<evidence type="ECO:0000256" key="5">
    <source>
        <dbReference type="ARBA" id="ARBA00023136"/>
    </source>
</evidence>
<evidence type="ECO:0000313" key="11">
    <source>
        <dbReference type="Proteomes" id="UP001595616"/>
    </source>
</evidence>
<evidence type="ECO:0000259" key="9">
    <source>
        <dbReference type="Pfam" id="PF12704"/>
    </source>
</evidence>
<dbReference type="PANTHER" id="PTHR30572">
    <property type="entry name" value="MEMBRANE COMPONENT OF TRANSPORTER-RELATED"/>
    <property type="match status" value="1"/>
</dbReference>
<comment type="similarity">
    <text evidence="6">Belongs to the ABC-4 integral membrane protein family.</text>
</comment>
<accession>A0ABV7YUI4</accession>
<dbReference type="EMBL" id="JBHRYQ010000001">
    <property type="protein sequence ID" value="MFC3810010.1"/>
    <property type="molecule type" value="Genomic_DNA"/>
</dbReference>
<dbReference type="RefSeq" id="WP_379835746.1">
    <property type="nucleotide sequence ID" value="NZ_JBHRYQ010000001.1"/>
</dbReference>
<keyword evidence="2" id="KW-1003">Cell membrane</keyword>
<sequence length="414" mass="45615">MNLKENILEGLRSIKSNLLRTVLTATIIMFGITALVGILTAIEGMQGSVNKSFEGLGANSFDIKIEEQNGRRMRGLQAKRQNPIYFRQAIKFKDNFSEKNNAIVSIYTYASQNETIKFESQKSNPNIVVTGIDENFLGLKGYKLLNGRNISKIDRNYSNRVVIIGNEVAQKFFPNSSPEGNILTLMGEKYKIVGVLDKKGSITGGGDDRVVLIPLESARNYDTQGRFSYEISTSVPDATDLEYIIGEATSIMRGVREDKVTDDNSFKIERSDALLKDLEEVTGYLRIGGFGISFVTLLGASIALMNIMMVSVTERTREIGVRKALGASPTKIRLQFLIEAIVICLLGGIAGIILGIGAGNVVSYFFSDGKGSFVIPWNWISLGFSVCVIVGLFSGYYPAYKASKFDPIESLRYE</sequence>
<protein>
    <submittedName>
        <fullName evidence="10">ABC transporter permease</fullName>
    </submittedName>
</protein>
<evidence type="ECO:0000259" key="8">
    <source>
        <dbReference type="Pfam" id="PF02687"/>
    </source>
</evidence>
<dbReference type="Pfam" id="PF12704">
    <property type="entry name" value="MacB_PCD"/>
    <property type="match status" value="1"/>
</dbReference>
<dbReference type="PANTHER" id="PTHR30572:SF4">
    <property type="entry name" value="ABC TRANSPORTER PERMEASE YTRF"/>
    <property type="match status" value="1"/>
</dbReference>
<organism evidence="10 11">
    <name type="scientific">Lacihabitans lacunae</name>
    <dbReference type="NCBI Taxonomy" id="1028214"/>
    <lineage>
        <taxon>Bacteria</taxon>
        <taxon>Pseudomonadati</taxon>
        <taxon>Bacteroidota</taxon>
        <taxon>Cytophagia</taxon>
        <taxon>Cytophagales</taxon>
        <taxon>Leadbetterellaceae</taxon>
        <taxon>Lacihabitans</taxon>
    </lineage>
</organism>
<evidence type="ECO:0000313" key="10">
    <source>
        <dbReference type="EMBL" id="MFC3810010.1"/>
    </source>
</evidence>
<feature type="transmembrane region" description="Helical" evidence="7">
    <location>
        <begin position="377"/>
        <end position="397"/>
    </location>
</feature>
<proteinExistence type="inferred from homology"/>